<accession>A0A9P4R5A0</accession>
<keyword evidence="7" id="KW-0472">Membrane</keyword>
<proteinExistence type="predicted"/>
<comment type="caution">
    <text evidence="9">The sequence shown here is derived from an EMBL/GenBank/DDBJ whole genome shotgun (WGS) entry which is preliminary data.</text>
</comment>
<gene>
    <name evidence="9" type="ORF">EJ04DRAFT_594204</name>
</gene>
<dbReference type="InterPro" id="IPR051089">
    <property type="entry name" value="prtT"/>
</dbReference>
<comment type="subcellular location">
    <subcellularLocation>
        <location evidence="1">Nucleus</location>
    </subcellularLocation>
</comment>
<dbReference type="GO" id="GO:0000976">
    <property type="term" value="F:transcription cis-regulatory region binding"/>
    <property type="evidence" value="ECO:0007669"/>
    <property type="project" value="TreeGrafter"/>
</dbReference>
<evidence type="ECO:0000256" key="4">
    <source>
        <dbReference type="ARBA" id="ARBA00023163"/>
    </source>
</evidence>
<keyword evidence="4" id="KW-0804">Transcription</keyword>
<dbReference type="PROSITE" id="PS50048">
    <property type="entry name" value="ZN2_CY6_FUNGAL_2"/>
    <property type="match status" value="1"/>
</dbReference>
<name>A0A9P4R5A0_9PLEO</name>
<evidence type="ECO:0000313" key="9">
    <source>
        <dbReference type="EMBL" id="KAF2737230.1"/>
    </source>
</evidence>
<dbReference type="InterPro" id="IPR036864">
    <property type="entry name" value="Zn2-C6_fun-type_DNA-bd_sf"/>
</dbReference>
<dbReference type="PANTHER" id="PTHR31845">
    <property type="entry name" value="FINGER DOMAIN PROTEIN, PUTATIVE-RELATED"/>
    <property type="match status" value="1"/>
</dbReference>
<dbReference type="OrthoDB" id="3429912at2759"/>
<dbReference type="GO" id="GO:0000981">
    <property type="term" value="F:DNA-binding transcription factor activity, RNA polymerase II-specific"/>
    <property type="evidence" value="ECO:0007669"/>
    <property type="project" value="InterPro"/>
</dbReference>
<protein>
    <recommendedName>
        <fullName evidence="8">Zn(2)-C6 fungal-type domain-containing protein</fullName>
    </recommendedName>
</protein>
<organism evidence="9 10">
    <name type="scientific">Polyplosphaeria fusca</name>
    <dbReference type="NCBI Taxonomy" id="682080"/>
    <lineage>
        <taxon>Eukaryota</taxon>
        <taxon>Fungi</taxon>
        <taxon>Dikarya</taxon>
        <taxon>Ascomycota</taxon>
        <taxon>Pezizomycotina</taxon>
        <taxon>Dothideomycetes</taxon>
        <taxon>Pleosporomycetidae</taxon>
        <taxon>Pleosporales</taxon>
        <taxon>Tetraplosphaeriaceae</taxon>
        <taxon>Polyplosphaeria</taxon>
    </lineage>
</organism>
<dbReference type="InterPro" id="IPR001138">
    <property type="entry name" value="Zn2Cys6_DnaBD"/>
</dbReference>
<reference evidence="9" key="1">
    <citation type="journal article" date="2020" name="Stud. Mycol.">
        <title>101 Dothideomycetes genomes: a test case for predicting lifestyles and emergence of pathogens.</title>
        <authorList>
            <person name="Haridas S."/>
            <person name="Albert R."/>
            <person name="Binder M."/>
            <person name="Bloem J."/>
            <person name="Labutti K."/>
            <person name="Salamov A."/>
            <person name="Andreopoulos B."/>
            <person name="Baker S."/>
            <person name="Barry K."/>
            <person name="Bills G."/>
            <person name="Bluhm B."/>
            <person name="Cannon C."/>
            <person name="Castanera R."/>
            <person name="Culley D."/>
            <person name="Daum C."/>
            <person name="Ezra D."/>
            <person name="Gonzalez J."/>
            <person name="Henrissat B."/>
            <person name="Kuo A."/>
            <person name="Liang C."/>
            <person name="Lipzen A."/>
            <person name="Lutzoni F."/>
            <person name="Magnuson J."/>
            <person name="Mondo S."/>
            <person name="Nolan M."/>
            <person name="Ohm R."/>
            <person name="Pangilinan J."/>
            <person name="Park H.-J."/>
            <person name="Ramirez L."/>
            <person name="Alfaro M."/>
            <person name="Sun H."/>
            <person name="Tritt A."/>
            <person name="Yoshinaga Y."/>
            <person name="Zwiers L.-H."/>
            <person name="Turgeon B."/>
            <person name="Goodwin S."/>
            <person name="Spatafora J."/>
            <person name="Crous P."/>
            <person name="Grigoriev I."/>
        </authorList>
    </citation>
    <scope>NUCLEOTIDE SEQUENCE</scope>
    <source>
        <strain evidence="9">CBS 125425</strain>
    </source>
</reference>
<dbReference type="Pfam" id="PF00172">
    <property type="entry name" value="Zn_clus"/>
    <property type="match status" value="1"/>
</dbReference>
<dbReference type="PROSITE" id="PS00463">
    <property type="entry name" value="ZN2_CY6_FUNGAL_1"/>
    <property type="match status" value="1"/>
</dbReference>
<keyword evidence="10" id="KW-1185">Reference proteome</keyword>
<evidence type="ECO:0000259" key="8">
    <source>
        <dbReference type="PROSITE" id="PS50048"/>
    </source>
</evidence>
<feature type="transmembrane region" description="Helical" evidence="7">
    <location>
        <begin position="248"/>
        <end position="269"/>
    </location>
</feature>
<feature type="domain" description="Zn(2)-C6 fungal-type" evidence="8">
    <location>
        <begin position="9"/>
        <end position="41"/>
    </location>
</feature>
<feature type="region of interest" description="Disordered" evidence="6">
    <location>
        <begin position="154"/>
        <end position="175"/>
    </location>
</feature>
<evidence type="ECO:0000256" key="1">
    <source>
        <dbReference type="ARBA" id="ARBA00004123"/>
    </source>
</evidence>
<dbReference type="GO" id="GO:0005634">
    <property type="term" value="C:nucleus"/>
    <property type="evidence" value="ECO:0007669"/>
    <property type="project" value="UniProtKB-SubCell"/>
</dbReference>
<keyword evidence="5" id="KW-0539">Nucleus</keyword>
<dbReference type="Proteomes" id="UP000799444">
    <property type="component" value="Unassembled WGS sequence"/>
</dbReference>
<dbReference type="GO" id="GO:0008270">
    <property type="term" value="F:zinc ion binding"/>
    <property type="evidence" value="ECO:0007669"/>
    <property type="project" value="InterPro"/>
</dbReference>
<keyword evidence="7" id="KW-1133">Transmembrane helix</keyword>
<dbReference type="Gene3D" id="4.10.240.10">
    <property type="entry name" value="Zn(2)-C6 fungal-type DNA-binding domain"/>
    <property type="match status" value="1"/>
</dbReference>
<evidence type="ECO:0000256" key="2">
    <source>
        <dbReference type="ARBA" id="ARBA00023015"/>
    </source>
</evidence>
<dbReference type="PANTHER" id="PTHR31845:SF17">
    <property type="entry name" value="ZN(II)2CYS6 TRANSCRIPTION FACTOR (EUROFUNG)"/>
    <property type="match status" value="1"/>
</dbReference>
<evidence type="ECO:0000256" key="6">
    <source>
        <dbReference type="SAM" id="MobiDB-lite"/>
    </source>
</evidence>
<evidence type="ECO:0000256" key="5">
    <source>
        <dbReference type="ARBA" id="ARBA00023242"/>
    </source>
</evidence>
<dbReference type="CDD" id="cd12148">
    <property type="entry name" value="fungal_TF_MHR"/>
    <property type="match status" value="1"/>
</dbReference>
<sequence>MASTNKQAACLSCRRSKIRCKREQGASVCEKCQQSNTECTIPSFHVGRQKGVKNKRTGLEKAIYQIEEAIKKSKADTLTNTGTLEQLQGLLQVARSGADLPESTGTGSINSNSFLQERDLITGQSSDDQLALDDAENPLQLLARASDLRITSPQSSGALKNYADPTTSTPSSRNIYSDQEDWSDIRHFFRPMKATWDQGPNLDPIKIGLVTLEEAETLMSYFHAKLAHTRWGLDPLVHNLKFVRNRSAFLFTSLLAASALFLPTTAALAKRLLLHRNRLAQQVIEKRYRSVEIVLAFMVNIPWMHPGAHAADDDTGLYISVALSIALDLSLNKIVTPSWSFDQDLLKRIPKADCIAAKKALAMDGFEDVEVGSEWGQRLLRRRERAWISLFVLERGVCLARGRNYCVPITPLVKFCDKWHTDGMSHVQDGALVSMSVLRRDLDDLFNAVRSRCDSYRVIDVGSKVADEIESMIERFYDRWLATWTSAIGESEQKTLPPYVEILLTHTRLSTYSGVINHPTAPFEVKRQFRASELSSALNVMRAAIQGETRLKSMPNNTIIMICFAACIALNLSTPSTGGGNNLAPSVRNLIEETAAVLDRIGSSPAHRNGMSVLYGNYLRELVKQAPSISQSQQSLATSSDSSTVYDDHQTFQPSTAPVQQFAQPQYPLPDTWPHFSAMSGNEVIQTVLNSGDFRSSVWDLPMPDTNALAWMDWMNPPDFGLQ</sequence>
<evidence type="ECO:0000313" key="10">
    <source>
        <dbReference type="Proteomes" id="UP000799444"/>
    </source>
</evidence>
<evidence type="ECO:0000256" key="3">
    <source>
        <dbReference type="ARBA" id="ARBA00023125"/>
    </source>
</evidence>
<keyword evidence="2" id="KW-0805">Transcription regulation</keyword>
<keyword evidence="3" id="KW-0238">DNA-binding</keyword>
<dbReference type="SMART" id="SM00066">
    <property type="entry name" value="GAL4"/>
    <property type="match status" value="1"/>
</dbReference>
<evidence type="ECO:0000256" key="7">
    <source>
        <dbReference type="SAM" id="Phobius"/>
    </source>
</evidence>
<dbReference type="EMBL" id="ML996118">
    <property type="protein sequence ID" value="KAF2737230.1"/>
    <property type="molecule type" value="Genomic_DNA"/>
</dbReference>
<keyword evidence="7" id="KW-0812">Transmembrane</keyword>
<dbReference type="SUPFAM" id="SSF57701">
    <property type="entry name" value="Zn2/Cys6 DNA-binding domain"/>
    <property type="match status" value="1"/>
</dbReference>
<dbReference type="AlphaFoldDB" id="A0A9P4R5A0"/>
<dbReference type="CDD" id="cd00067">
    <property type="entry name" value="GAL4"/>
    <property type="match status" value="1"/>
</dbReference>